<accession>A0A2M4B4Y7</accession>
<evidence type="ECO:0000256" key="1">
    <source>
        <dbReference type="SAM" id="SignalP"/>
    </source>
</evidence>
<proteinExistence type="predicted"/>
<evidence type="ECO:0000313" key="2">
    <source>
        <dbReference type="EMBL" id="MBW48052.1"/>
    </source>
</evidence>
<dbReference type="EMBL" id="GGFK01014731">
    <property type="protein sequence ID" value="MBW48052.1"/>
    <property type="molecule type" value="Transcribed_RNA"/>
</dbReference>
<dbReference type="AlphaFoldDB" id="A0A2M4B4Y7"/>
<feature type="signal peptide" evidence="1">
    <location>
        <begin position="1"/>
        <end position="31"/>
    </location>
</feature>
<organism evidence="2">
    <name type="scientific">Anopheles triannulatus</name>
    <dbReference type="NCBI Taxonomy" id="58253"/>
    <lineage>
        <taxon>Eukaryota</taxon>
        <taxon>Metazoa</taxon>
        <taxon>Ecdysozoa</taxon>
        <taxon>Arthropoda</taxon>
        <taxon>Hexapoda</taxon>
        <taxon>Insecta</taxon>
        <taxon>Pterygota</taxon>
        <taxon>Neoptera</taxon>
        <taxon>Endopterygota</taxon>
        <taxon>Diptera</taxon>
        <taxon>Nematocera</taxon>
        <taxon>Culicoidea</taxon>
        <taxon>Culicidae</taxon>
        <taxon>Anophelinae</taxon>
        <taxon>Anopheles</taxon>
    </lineage>
</organism>
<keyword evidence="1" id="KW-0732">Signal</keyword>
<sequence>MLNATCICNFATWIPNSWKLILRLLLNTVQTTCCPHCYSVLNNLYRWFGKNIGMFGRNKLPFTRYRSTRSRTVLLHQAPVRQ</sequence>
<feature type="chain" id="PRO_5014740215" evidence="1">
    <location>
        <begin position="32"/>
        <end position="82"/>
    </location>
</feature>
<protein>
    <submittedName>
        <fullName evidence="2">Putative secreted protein</fullName>
    </submittedName>
</protein>
<reference evidence="2" key="1">
    <citation type="submission" date="2018-01" db="EMBL/GenBank/DDBJ databases">
        <title>An insight into the sialome of Amazonian anophelines.</title>
        <authorList>
            <person name="Ribeiro J.M."/>
            <person name="Scarpassa V."/>
            <person name="Calvo E."/>
        </authorList>
    </citation>
    <scope>NUCLEOTIDE SEQUENCE</scope>
    <source>
        <tissue evidence="2">Salivary glands</tissue>
    </source>
</reference>
<name>A0A2M4B4Y7_9DIPT</name>